<organism evidence="2 3">
    <name type="scientific">Salinomyces thailandicus</name>
    <dbReference type="NCBI Taxonomy" id="706561"/>
    <lineage>
        <taxon>Eukaryota</taxon>
        <taxon>Fungi</taxon>
        <taxon>Dikarya</taxon>
        <taxon>Ascomycota</taxon>
        <taxon>Pezizomycotina</taxon>
        <taxon>Dothideomycetes</taxon>
        <taxon>Dothideomycetidae</taxon>
        <taxon>Mycosphaerellales</taxon>
        <taxon>Teratosphaeriaceae</taxon>
        <taxon>Salinomyces</taxon>
    </lineage>
</organism>
<dbReference type="AlphaFoldDB" id="A0A4U0TLM0"/>
<dbReference type="Gene3D" id="3.60.21.10">
    <property type="match status" value="1"/>
</dbReference>
<evidence type="ECO:0000259" key="1">
    <source>
        <dbReference type="Pfam" id="PF00149"/>
    </source>
</evidence>
<dbReference type="InterPro" id="IPR004843">
    <property type="entry name" value="Calcineurin-like_PHP"/>
</dbReference>
<dbReference type="PANTHER" id="PTHR37844:SF2">
    <property type="entry name" value="SER_THR PROTEIN PHOSPHATASE SUPERFAMILY (AFU_ORTHOLOGUE AFUA_1G14840)"/>
    <property type="match status" value="1"/>
</dbReference>
<evidence type="ECO:0000313" key="3">
    <source>
        <dbReference type="Proteomes" id="UP000308549"/>
    </source>
</evidence>
<comment type="caution">
    <text evidence="2">The sequence shown here is derived from an EMBL/GenBank/DDBJ whole genome shotgun (WGS) entry which is preliminary data.</text>
</comment>
<dbReference type="InterPro" id="IPR029052">
    <property type="entry name" value="Metallo-depent_PP-like"/>
</dbReference>
<reference evidence="2 3" key="1">
    <citation type="submission" date="2017-03" db="EMBL/GenBank/DDBJ databases">
        <title>Genomes of endolithic fungi from Antarctica.</title>
        <authorList>
            <person name="Coleine C."/>
            <person name="Masonjones S."/>
            <person name="Stajich J.E."/>
        </authorList>
    </citation>
    <scope>NUCLEOTIDE SEQUENCE [LARGE SCALE GENOMIC DNA]</scope>
    <source>
        <strain evidence="2 3">CCFEE 6315</strain>
    </source>
</reference>
<dbReference type="OrthoDB" id="550558at2759"/>
<dbReference type="EMBL" id="NAJL01000072">
    <property type="protein sequence ID" value="TKA22535.1"/>
    <property type="molecule type" value="Genomic_DNA"/>
</dbReference>
<protein>
    <recommendedName>
        <fullName evidence="1">Calcineurin-like phosphoesterase domain-containing protein</fullName>
    </recommendedName>
</protein>
<evidence type="ECO:0000313" key="2">
    <source>
        <dbReference type="EMBL" id="TKA22535.1"/>
    </source>
</evidence>
<feature type="domain" description="Calcineurin-like phosphoesterase" evidence="1">
    <location>
        <begin position="9"/>
        <end position="184"/>
    </location>
</feature>
<keyword evidence="3" id="KW-1185">Reference proteome</keyword>
<name>A0A4U0TLM0_9PEZI</name>
<sequence length="227" mass="26096">MADNSFVKYRDFLALQCARFEKVLLIAGNHDFYGSSRQEGLEAAESLEKDPALNGRLVFMNRARFDVPDSEVTVLGCTLQSHIAPHYTKLTNDFERIKDWRVAHHNEEHQRDVEWLRGSIATVAEQGRQAVIATHYAPAFAKTTHPTNENNAVSQCFSSHVLNALESWHGRQQVTHWIFGHTHWNARFRHGRVLVLSNQLCNDSRNLSWWQKHTLYRSFSPSASICL</sequence>
<dbReference type="Proteomes" id="UP000308549">
    <property type="component" value="Unassembled WGS sequence"/>
</dbReference>
<proteinExistence type="predicted"/>
<dbReference type="GO" id="GO:0016787">
    <property type="term" value="F:hydrolase activity"/>
    <property type="evidence" value="ECO:0007669"/>
    <property type="project" value="InterPro"/>
</dbReference>
<dbReference type="Pfam" id="PF00149">
    <property type="entry name" value="Metallophos"/>
    <property type="match status" value="1"/>
</dbReference>
<gene>
    <name evidence="2" type="ORF">B0A50_08076</name>
</gene>
<dbReference type="PANTHER" id="PTHR37844">
    <property type="entry name" value="SER/THR PROTEIN PHOSPHATASE SUPERFAMILY (AFU_ORTHOLOGUE AFUA_1G14840)"/>
    <property type="match status" value="1"/>
</dbReference>
<dbReference type="SUPFAM" id="SSF56300">
    <property type="entry name" value="Metallo-dependent phosphatases"/>
    <property type="match status" value="1"/>
</dbReference>
<accession>A0A4U0TLM0</accession>